<protein>
    <recommendedName>
        <fullName evidence="3">Lipoprotein</fullName>
    </recommendedName>
</protein>
<evidence type="ECO:0000313" key="1">
    <source>
        <dbReference type="EMBL" id="KXY01037.1"/>
    </source>
</evidence>
<dbReference type="RefSeq" id="WP_017561278.1">
    <property type="nucleotide sequence ID" value="NZ_JAAVIN010000001.1"/>
</dbReference>
<accession>A0A150B7N5</accession>
<organism evidence="1 2">
    <name type="scientific">Bacillus cereus</name>
    <dbReference type="NCBI Taxonomy" id="1396"/>
    <lineage>
        <taxon>Bacteria</taxon>
        <taxon>Bacillati</taxon>
        <taxon>Bacillota</taxon>
        <taxon>Bacilli</taxon>
        <taxon>Bacillales</taxon>
        <taxon>Bacillaceae</taxon>
        <taxon>Bacillus</taxon>
        <taxon>Bacillus cereus group</taxon>
    </lineage>
</organism>
<evidence type="ECO:0008006" key="3">
    <source>
        <dbReference type="Google" id="ProtNLM"/>
    </source>
</evidence>
<dbReference type="Proteomes" id="UP000075591">
    <property type="component" value="Unassembled WGS sequence"/>
</dbReference>
<evidence type="ECO:0000313" key="2">
    <source>
        <dbReference type="Proteomes" id="UP000075591"/>
    </source>
</evidence>
<name>A0A150B7N5_BACCE</name>
<comment type="caution">
    <text evidence="1">The sequence shown here is derived from an EMBL/GenBank/DDBJ whole genome shotgun (WGS) entry which is preliminary data.</text>
</comment>
<proteinExistence type="predicted"/>
<gene>
    <name evidence="1" type="ORF">AT274_29590</name>
</gene>
<dbReference type="PROSITE" id="PS51257">
    <property type="entry name" value="PROKAR_LIPOPROTEIN"/>
    <property type="match status" value="1"/>
</dbReference>
<reference evidence="1 2" key="1">
    <citation type="submission" date="2015-12" db="EMBL/GenBank/DDBJ databases">
        <title>Bacillus cereus Group isolate.</title>
        <authorList>
            <person name="Kovac J."/>
        </authorList>
    </citation>
    <scope>NUCLEOTIDE SEQUENCE [LARGE SCALE GENOMIC DNA]</scope>
    <source>
        <strain evidence="1 2">FSL W8-0275</strain>
    </source>
</reference>
<dbReference type="PATRIC" id="fig|1396.432.peg.4314"/>
<dbReference type="AlphaFoldDB" id="A0A150B7N5"/>
<sequence length="101" mass="11645">MDNLKKKNIIILIIVTIIALTIGCTAKSIHDRNITKEKAAEVAIQHMKKRENIDFVVTEVEIYQLELAGSIRVSGYDKNNKQKKHYVVINKIQNYKVSYWG</sequence>
<dbReference type="EMBL" id="LOMT01000035">
    <property type="protein sequence ID" value="KXY01037.1"/>
    <property type="molecule type" value="Genomic_DNA"/>
</dbReference>